<proteinExistence type="predicted"/>
<protein>
    <submittedName>
        <fullName evidence="2">Uncharacterized protein</fullName>
    </submittedName>
</protein>
<evidence type="ECO:0000313" key="3">
    <source>
        <dbReference type="Proteomes" id="UP000176282"/>
    </source>
</evidence>
<feature type="region of interest" description="Disordered" evidence="1">
    <location>
        <begin position="339"/>
        <end position="360"/>
    </location>
</feature>
<sequence>MEIVTKKNKHGAPPKFPTGLGCVGAQRLETALEAWEACAEFELGLEQIKPIELEVIRNLSPRQQQEEMSRLAALPPEVNPFFIYDQGIKNWAGLRGHLLKARPETTLDADFEKMHPVKDKALGSLSTFPRALYRWLGCSKRIYTIPANLQVLLHATSLQDVALGDLRLQFPSFVLSLAIPIVDELGKRFDTILISQDEIREDLFALQIFVLGEHTEEYARRMKACAREVSTHVKRRNELAAQTSINRWIGAQNRGEEYASPHIHRLAPIVSLHVTIPELVKVAATRRKPGEGLDGFSPDQLSEWGHRDNAADMHEFRTVVYGIVFNVLLYLRTLGTTPPFEATRGGGRPREPRQGQPDLGAITDEALVCRVADDVELPLEIMQQFGKGYRAGRHHGTELSAHFRTGHWRRPPGFGEIPFAEKTVWVRPTLVRRDRLPEAALPEGRIALPPHKKAP</sequence>
<evidence type="ECO:0000313" key="2">
    <source>
        <dbReference type="EMBL" id="OGH64497.1"/>
    </source>
</evidence>
<dbReference type="Proteomes" id="UP000176282">
    <property type="component" value="Unassembled WGS sequence"/>
</dbReference>
<gene>
    <name evidence="2" type="ORF">A3J66_00920</name>
</gene>
<organism evidence="2 3">
    <name type="scientific">Candidatus Magasanikbacteria bacterium RIFCSPHIGHO2_02_FULL_47_14</name>
    <dbReference type="NCBI Taxonomy" id="1798680"/>
    <lineage>
        <taxon>Bacteria</taxon>
        <taxon>Candidatus Magasanikiibacteriota</taxon>
    </lineage>
</organism>
<dbReference type="AlphaFoldDB" id="A0A1F6LYM9"/>
<reference evidence="2 3" key="1">
    <citation type="journal article" date="2016" name="Nat. Commun.">
        <title>Thousands of microbial genomes shed light on interconnected biogeochemical processes in an aquifer system.</title>
        <authorList>
            <person name="Anantharaman K."/>
            <person name="Brown C.T."/>
            <person name="Hug L.A."/>
            <person name="Sharon I."/>
            <person name="Castelle C.J."/>
            <person name="Probst A.J."/>
            <person name="Thomas B.C."/>
            <person name="Singh A."/>
            <person name="Wilkins M.J."/>
            <person name="Karaoz U."/>
            <person name="Brodie E.L."/>
            <person name="Williams K.H."/>
            <person name="Hubbard S.S."/>
            <person name="Banfield J.F."/>
        </authorList>
    </citation>
    <scope>NUCLEOTIDE SEQUENCE [LARGE SCALE GENOMIC DNA]</scope>
</reference>
<dbReference type="EMBL" id="MFQB01000058">
    <property type="protein sequence ID" value="OGH64497.1"/>
    <property type="molecule type" value="Genomic_DNA"/>
</dbReference>
<accession>A0A1F6LYM9</accession>
<dbReference type="Pfam" id="PF26125">
    <property type="entry name" value="AcrVA2-like"/>
    <property type="match status" value="1"/>
</dbReference>
<dbReference type="InterPro" id="IPR058915">
    <property type="entry name" value="AcrVA2-like"/>
</dbReference>
<evidence type="ECO:0000256" key="1">
    <source>
        <dbReference type="SAM" id="MobiDB-lite"/>
    </source>
</evidence>
<name>A0A1F6LYM9_9BACT</name>
<comment type="caution">
    <text evidence="2">The sequence shown here is derived from an EMBL/GenBank/DDBJ whole genome shotgun (WGS) entry which is preliminary data.</text>
</comment>